<dbReference type="GO" id="GO:0005930">
    <property type="term" value="C:axoneme"/>
    <property type="evidence" value="ECO:0007669"/>
    <property type="project" value="UniProtKB-SubCell"/>
</dbReference>
<name>A0AAD5H2Z0_9CHLO</name>
<accession>A0AAD5H2Z0</accession>
<gene>
    <name evidence="2" type="ORF">COHA_008678</name>
</gene>
<evidence type="ECO:0000313" key="3">
    <source>
        <dbReference type="Proteomes" id="UP001205105"/>
    </source>
</evidence>
<organism evidence="2 3">
    <name type="scientific">Chlorella ohadii</name>
    <dbReference type="NCBI Taxonomy" id="2649997"/>
    <lineage>
        <taxon>Eukaryota</taxon>
        <taxon>Viridiplantae</taxon>
        <taxon>Chlorophyta</taxon>
        <taxon>core chlorophytes</taxon>
        <taxon>Trebouxiophyceae</taxon>
        <taxon>Chlorellales</taxon>
        <taxon>Chlorellaceae</taxon>
        <taxon>Chlorella clade</taxon>
        <taxon>Chlorella</taxon>
    </lineage>
</organism>
<dbReference type="Proteomes" id="UP001205105">
    <property type="component" value="Unassembled WGS sequence"/>
</dbReference>
<comment type="caution">
    <text evidence="2">The sequence shown here is derived from an EMBL/GenBank/DDBJ whole genome shotgun (WGS) entry which is preliminary data.</text>
</comment>
<evidence type="ECO:0000313" key="2">
    <source>
        <dbReference type="EMBL" id="KAI7837487.1"/>
    </source>
</evidence>
<protein>
    <submittedName>
        <fullName evidence="2">Uncharacterized protein</fullName>
    </submittedName>
</protein>
<sequence>MPPQVAQLTRLQRLNLCTHSYSSGSLSCLSAMAGSLTRLHLSSAHGASAGVAVLTRLQHWECHINNEAAAQALAGALPHLAGLTYLIVQGRNELNPLPAALGELAHLESLECLGVGIDTLLSSASVLQQATRLRHLGLHNASGCEVDWESPTAAIFFDWLACRPPLRCLTVDEDDVENMKAFETASFLVRIMQLWRRRPSLLAHCPGLGDDGDMLLGQLHHRNPF</sequence>
<keyword evidence="3" id="KW-1185">Reference proteome</keyword>
<dbReference type="SUPFAM" id="SSF52047">
    <property type="entry name" value="RNI-like"/>
    <property type="match status" value="1"/>
</dbReference>
<reference evidence="2" key="1">
    <citation type="submission" date="2020-11" db="EMBL/GenBank/DDBJ databases">
        <title>Chlorella ohadii genome sequencing and assembly.</title>
        <authorList>
            <person name="Murik O."/>
            <person name="Treves H."/>
            <person name="Kedem I."/>
            <person name="Shotland Y."/>
            <person name="Kaplan A."/>
        </authorList>
    </citation>
    <scope>NUCLEOTIDE SEQUENCE</scope>
    <source>
        <strain evidence="2">1</strain>
    </source>
</reference>
<dbReference type="AlphaFoldDB" id="A0AAD5H2Z0"/>
<evidence type="ECO:0000256" key="1">
    <source>
        <dbReference type="ARBA" id="ARBA00004430"/>
    </source>
</evidence>
<dbReference type="Gene3D" id="3.80.10.10">
    <property type="entry name" value="Ribonuclease Inhibitor"/>
    <property type="match status" value="1"/>
</dbReference>
<comment type="subcellular location">
    <subcellularLocation>
        <location evidence="1">Cytoplasm</location>
        <location evidence="1">Cytoskeleton</location>
        <location evidence="1">Cilium axoneme</location>
    </subcellularLocation>
</comment>
<proteinExistence type="predicted"/>
<dbReference type="InterPro" id="IPR032675">
    <property type="entry name" value="LRR_dom_sf"/>
</dbReference>
<dbReference type="EMBL" id="JADXDR010000151">
    <property type="protein sequence ID" value="KAI7837487.1"/>
    <property type="molecule type" value="Genomic_DNA"/>
</dbReference>